<reference evidence="3 4" key="1">
    <citation type="submission" date="2020-08" db="EMBL/GenBank/DDBJ databases">
        <title>Sequencing the genomes of 1000 actinobacteria strains.</title>
        <authorList>
            <person name="Klenk H.-P."/>
        </authorList>
    </citation>
    <scope>NUCLEOTIDE SEQUENCE [LARGE SCALE GENOMIC DNA]</scope>
    <source>
        <strain evidence="3 4">DSM 23694</strain>
    </source>
</reference>
<proteinExistence type="predicted"/>
<evidence type="ECO:0000313" key="3">
    <source>
        <dbReference type="EMBL" id="MBB5599317.1"/>
    </source>
</evidence>
<keyword evidence="1" id="KW-1133">Transmembrane helix</keyword>
<feature type="transmembrane region" description="Helical" evidence="1">
    <location>
        <begin position="41"/>
        <end position="60"/>
    </location>
</feature>
<organism evidence="3 4">
    <name type="scientific">Neomicrococcus lactis</name>
    <dbReference type="NCBI Taxonomy" id="732241"/>
    <lineage>
        <taxon>Bacteria</taxon>
        <taxon>Bacillati</taxon>
        <taxon>Actinomycetota</taxon>
        <taxon>Actinomycetes</taxon>
        <taxon>Micrococcales</taxon>
        <taxon>Micrococcaceae</taxon>
        <taxon>Neomicrococcus</taxon>
    </lineage>
</organism>
<name>A0A7W9DCW3_9MICC</name>
<dbReference type="InterPro" id="IPR049790">
    <property type="entry name" value="Rv3655c/TadE"/>
</dbReference>
<dbReference type="AlphaFoldDB" id="A0A7W9DCW3"/>
<dbReference type="RefSeq" id="WP_183644245.1">
    <property type="nucleotide sequence ID" value="NZ_JACHBL010000001.1"/>
</dbReference>
<evidence type="ECO:0000256" key="1">
    <source>
        <dbReference type="SAM" id="Phobius"/>
    </source>
</evidence>
<gene>
    <name evidence="3" type="ORF">BKA12_002397</name>
</gene>
<dbReference type="Proteomes" id="UP000523863">
    <property type="component" value="Unassembled WGS sequence"/>
</dbReference>
<keyword evidence="4" id="KW-1185">Reference proteome</keyword>
<dbReference type="InterPro" id="IPR012495">
    <property type="entry name" value="TadE-like_dom"/>
</dbReference>
<feature type="domain" description="TadE-like" evidence="2">
    <location>
        <begin position="35"/>
        <end position="77"/>
    </location>
</feature>
<accession>A0A7W9DCW3</accession>
<comment type="caution">
    <text evidence="3">The sequence shown here is derived from an EMBL/GenBank/DDBJ whole genome shotgun (WGS) entry which is preliminary data.</text>
</comment>
<evidence type="ECO:0000313" key="4">
    <source>
        <dbReference type="Proteomes" id="UP000523863"/>
    </source>
</evidence>
<keyword evidence="1" id="KW-0472">Membrane</keyword>
<sequence>MVPRDDQQRTGRTCKMSLGRRTFVKEQGKHQGELGSSTAEVAVLLPSIALLLSVLLWVGMIGSTQIAVQQAAREVAREIARGQEHETALDTAQRIAGDGATVQTSDTGRLTEVQVRRKVSMGGIEWLTIDVSAGASVLREQP</sequence>
<evidence type="ECO:0000259" key="2">
    <source>
        <dbReference type="Pfam" id="PF07811"/>
    </source>
</evidence>
<keyword evidence="1" id="KW-0812">Transmembrane</keyword>
<protein>
    <recommendedName>
        <fullName evidence="2">TadE-like domain-containing protein</fullName>
    </recommendedName>
</protein>
<dbReference type="NCBIfam" id="NF041390">
    <property type="entry name" value="TadE_Rv3655c"/>
    <property type="match status" value="1"/>
</dbReference>
<dbReference type="Pfam" id="PF07811">
    <property type="entry name" value="TadE"/>
    <property type="match status" value="1"/>
</dbReference>
<dbReference type="EMBL" id="JACHBL010000001">
    <property type="protein sequence ID" value="MBB5599317.1"/>
    <property type="molecule type" value="Genomic_DNA"/>
</dbReference>